<dbReference type="Proteomes" id="UP000324222">
    <property type="component" value="Unassembled WGS sequence"/>
</dbReference>
<gene>
    <name evidence="1" type="ORF">E2C01_093956</name>
</gene>
<dbReference type="EMBL" id="VSRR010114690">
    <property type="protein sequence ID" value="MPC98582.1"/>
    <property type="molecule type" value="Genomic_DNA"/>
</dbReference>
<sequence>MATAGRNRKIVHRLVHREVEFLVTDRLKETMCSLPIVEGTKGPFHGTLPYCIPNSHLGLSISWSVPTEDWVL</sequence>
<organism evidence="1 2">
    <name type="scientific">Portunus trituberculatus</name>
    <name type="common">Swimming crab</name>
    <name type="synonym">Neptunus trituberculatus</name>
    <dbReference type="NCBI Taxonomy" id="210409"/>
    <lineage>
        <taxon>Eukaryota</taxon>
        <taxon>Metazoa</taxon>
        <taxon>Ecdysozoa</taxon>
        <taxon>Arthropoda</taxon>
        <taxon>Crustacea</taxon>
        <taxon>Multicrustacea</taxon>
        <taxon>Malacostraca</taxon>
        <taxon>Eumalacostraca</taxon>
        <taxon>Eucarida</taxon>
        <taxon>Decapoda</taxon>
        <taxon>Pleocyemata</taxon>
        <taxon>Brachyura</taxon>
        <taxon>Eubrachyura</taxon>
        <taxon>Portunoidea</taxon>
        <taxon>Portunidae</taxon>
        <taxon>Portuninae</taxon>
        <taxon>Portunus</taxon>
    </lineage>
</organism>
<dbReference type="AlphaFoldDB" id="A0A5B7JR82"/>
<evidence type="ECO:0000313" key="1">
    <source>
        <dbReference type="EMBL" id="MPC98582.1"/>
    </source>
</evidence>
<protein>
    <submittedName>
        <fullName evidence="1">Uncharacterized protein</fullName>
    </submittedName>
</protein>
<keyword evidence="2" id="KW-1185">Reference proteome</keyword>
<proteinExistence type="predicted"/>
<accession>A0A5B7JR82</accession>
<evidence type="ECO:0000313" key="2">
    <source>
        <dbReference type="Proteomes" id="UP000324222"/>
    </source>
</evidence>
<name>A0A5B7JR82_PORTR</name>
<comment type="caution">
    <text evidence="1">The sequence shown here is derived from an EMBL/GenBank/DDBJ whole genome shotgun (WGS) entry which is preliminary data.</text>
</comment>
<reference evidence="1 2" key="1">
    <citation type="submission" date="2019-05" db="EMBL/GenBank/DDBJ databases">
        <title>Another draft genome of Portunus trituberculatus and its Hox gene families provides insights of decapod evolution.</title>
        <authorList>
            <person name="Jeong J.-H."/>
            <person name="Song I."/>
            <person name="Kim S."/>
            <person name="Choi T."/>
            <person name="Kim D."/>
            <person name="Ryu S."/>
            <person name="Kim W."/>
        </authorList>
    </citation>
    <scope>NUCLEOTIDE SEQUENCE [LARGE SCALE GENOMIC DNA]</scope>
    <source>
        <tissue evidence="1">Muscle</tissue>
    </source>
</reference>